<gene>
    <name evidence="1" type="ORF">RRF57_006416</name>
</gene>
<organism evidence="1 2">
    <name type="scientific">Xylaria bambusicola</name>
    <dbReference type="NCBI Taxonomy" id="326684"/>
    <lineage>
        <taxon>Eukaryota</taxon>
        <taxon>Fungi</taxon>
        <taxon>Dikarya</taxon>
        <taxon>Ascomycota</taxon>
        <taxon>Pezizomycotina</taxon>
        <taxon>Sordariomycetes</taxon>
        <taxon>Xylariomycetidae</taxon>
        <taxon>Xylariales</taxon>
        <taxon>Xylariaceae</taxon>
        <taxon>Xylaria</taxon>
    </lineage>
</organism>
<proteinExistence type="predicted"/>
<evidence type="ECO:0000313" key="2">
    <source>
        <dbReference type="Proteomes" id="UP001305414"/>
    </source>
</evidence>
<keyword evidence="2" id="KW-1185">Reference proteome</keyword>
<dbReference type="AlphaFoldDB" id="A0AAN7US33"/>
<reference evidence="1 2" key="1">
    <citation type="submission" date="2023-10" db="EMBL/GenBank/DDBJ databases">
        <title>Draft genome sequence of Xylaria bambusicola isolate GMP-LS, the root and basal stem rot pathogen of sugarcane in Indonesia.</title>
        <authorList>
            <person name="Selvaraj P."/>
            <person name="Muralishankar V."/>
            <person name="Muruganantham S."/>
            <person name="Sp S."/>
            <person name="Haryani S."/>
            <person name="Lau K.J.X."/>
            <person name="Naqvi N.I."/>
        </authorList>
    </citation>
    <scope>NUCLEOTIDE SEQUENCE [LARGE SCALE GENOMIC DNA]</scope>
    <source>
        <strain evidence="1">GMP-LS</strain>
    </source>
</reference>
<evidence type="ECO:0000313" key="1">
    <source>
        <dbReference type="EMBL" id="KAK5630701.1"/>
    </source>
</evidence>
<dbReference type="EMBL" id="JAWHQM010000017">
    <property type="protein sequence ID" value="KAK5630701.1"/>
    <property type="molecule type" value="Genomic_DNA"/>
</dbReference>
<comment type="caution">
    <text evidence="1">The sequence shown here is derived from an EMBL/GenBank/DDBJ whole genome shotgun (WGS) entry which is preliminary data.</text>
</comment>
<name>A0AAN7US33_9PEZI</name>
<sequence>MPLVGMLAGDVHVVEKIRHVMKPITCAAIYCGPLGHGLRTKYAVNLYVTALAVGLAESMNRNYLQDLCLSTSLPREIISQTL</sequence>
<dbReference type="Proteomes" id="UP001305414">
    <property type="component" value="Unassembled WGS sequence"/>
</dbReference>
<protein>
    <submittedName>
        <fullName evidence="1">Uncharacterized protein</fullName>
    </submittedName>
</protein>
<accession>A0AAN7US33</accession>